<name>F8EY49_GRAC1</name>
<dbReference type="PANTHER" id="PTHR45228">
    <property type="entry name" value="CYCLIC DI-GMP PHOSPHODIESTERASE TM_0186-RELATED"/>
    <property type="match status" value="1"/>
</dbReference>
<accession>F8EY49</accession>
<dbReference type="Gene3D" id="1.10.3210.10">
    <property type="entry name" value="Hypothetical protein af1432"/>
    <property type="match status" value="1"/>
</dbReference>
<dbReference type="STRING" id="744872.Spica_2612"/>
<dbReference type="EMBL" id="CP002868">
    <property type="protein sequence ID" value="AEJ20710.1"/>
    <property type="molecule type" value="Genomic_DNA"/>
</dbReference>
<reference evidence="4" key="1">
    <citation type="journal article" date="2013" name="Stand. Genomic Sci.">
        <title>Genome sequence of the thermophilic fresh-water bacterium Spirochaeta caldaria type strain (H1(T)), reclassification of Spirochaeta caldaria, Spirochaeta stenostrepta, and Spirochaeta zuelzerae in the genus Treponema as Treponema caldaria comb. nov., Treponema stenostrepta comb. nov., and Treponema zuelzerae comb. nov., and emendation of the genus Treponema.</title>
        <authorList>
            <person name="Abt B."/>
            <person name="Goker M."/>
            <person name="Scheuner C."/>
            <person name="Han C."/>
            <person name="Lu M."/>
            <person name="Misra M."/>
            <person name="Lapidus A."/>
            <person name="Nolan M."/>
            <person name="Lucas S."/>
            <person name="Hammon N."/>
            <person name="Deshpande S."/>
            <person name="Cheng J.F."/>
            <person name="Tapia R."/>
            <person name="Goodwin L.A."/>
            <person name="Pitluck S."/>
            <person name="Liolios K."/>
            <person name="Pagani I."/>
            <person name="Ivanova N."/>
            <person name="Mavromatis K."/>
            <person name="Mikhailova N."/>
            <person name="Huntemann M."/>
            <person name="Pati A."/>
            <person name="Chen A."/>
            <person name="Palaniappan K."/>
            <person name="Land M."/>
            <person name="Hauser L."/>
            <person name="Jeffries C.D."/>
            <person name="Rohde M."/>
            <person name="Spring S."/>
            <person name="Gronow S."/>
            <person name="Detter J.C."/>
            <person name="Bristow J."/>
            <person name="Eisen J.A."/>
            <person name="Markowitz V."/>
            <person name="Hugenholtz P."/>
            <person name="Kyrpides N.C."/>
            <person name="Woyke T."/>
            <person name="Klenk H.P."/>
        </authorList>
    </citation>
    <scope>NUCLEOTIDE SEQUENCE</scope>
    <source>
        <strain evidence="4">ATCC 51460 / DSM 7334 / H1</strain>
    </source>
</reference>
<dbReference type="InterPro" id="IPR037522">
    <property type="entry name" value="HD_GYP_dom"/>
</dbReference>
<gene>
    <name evidence="3" type="ordered locus">Spica_2612</name>
</gene>
<evidence type="ECO:0000259" key="2">
    <source>
        <dbReference type="PROSITE" id="PS51832"/>
    </source>
</evidence>
<proteinExistence type="predicted"/>
<dbReference type="Pfam" id="PF13487">
    <property type="entry name" value="HD_5"/>
    <property type="match status" value="1"/>
</dbReference>
<feature type="transmembrane region" description="Helical" evidence="1">
    <location>
        <begin position="110"/>
        <end position="132"/>
    </location>
</feature>
<dbReference type="PROSITE" id="PS51832">
    <property type="entry name" value="HD_GYP"/>
    <property type="match status" value="1"/>
</dbReference>
<keyword evidence="1" id="KW-0812">Transmembrane</keyword>
<evidence type="ECO:0000313" key="3">
    <source>
        <dbReference type="EMBL" id="AEJ20710.1"/>
    </source>
</evidence>
<dbReference type="PANTHER" id="PTHR45228:SF1">
    <property type="entry name" value="CYCLIC DI-GMP PHOSPHODIESTERASE TM_0186"/>
    <property type="match status" value="1"/>
</dbReference>
<keyword evidence="1" id="KW-0472">Membrane</keyword>
<dbReference type="CDD" id="cd00077">
    <property type="entry name" value="HDc"/>
    <property type="match status" value="1"/>
</dbReference>
<dbReference type="KEGG" id="scd:Spica_2612"/>
<dbReference type="InterPro" id="IPR029016">
    <property type="entry name" value="GAF-like_dom_sf"/>
</dbReference>
<protein>
    <submittedName>
        <fullName evidence="3">Metal dependent phosphohydrolase</fullName>
    </submittedName>
</protein>
<keyword evidence="4" id="KW-1185">Reference proteome</keyword>
<dbReference type="RefSeq" id="WP_013969988.1">
    <property type="nucleotide sequence ID" value="NC_015732.1"/>
</dbReference>
<feature type="domain" description="HD-GYP" evidence="2">
    <location>
        <begin position="355"/>
        <end position="564"/>
    </location>
</feature>
<dbReference type="Proteomes" id="UP000000503">
    <property type="component" value="Chromosome"/>
</dbReference>
<dbReference type="InterPro" id="IPR052020">
    <property type="entry name" value="Cyclic_di-GMP/3'3'-cGAMP_PDE"/>
</dbReference>
<dbReference type="AlphaFoldDB" id="F8EY49"/>
<feature type="transmembrane region" description="Helical" evidence="1">
    <location>
        <begin position="12"/>
        <end position="33"/>
    </location>
</feature>
<keyword evidence="1" id="KW-1133">Transmembrane helix</keyword>
<dbReference type="HOGENOM" id="CLU_481397_0_0_12"/>
<dbReference type="eggNOG" id="COG3437">
    <property type="taxonomic scope" value="Bacteria"/>
</dbReference>
<dbReference type="SUPFAM" id="SSF109604">
    <property type="entry name" value="HD-domain/PDEase-like"/>
    <property type="match status" value="1"/>
</dbReference>
<evidence type="ECO:0000256" key="1">
    <source>
        <dbReference type="SAM" id="Phobius"/>
    </source>
</evidence>
<dbReference type="SUPFAM" id="SSF55781">
    <property type="entry name" value="GAF domain-like"/>
    <property type="match status" value="1"/>
</dbReference>
<dbReference type="Gene3D" id="3.30.450.40">
    <property type="match status" value="1"/>
</dbReference>
<sequence>MKSIRKYFQRQLLFAIMLGVVIYSLLLGAYLLLQDYSTLLMNSRIIFGGLNTIYTSGTLDDAIIELITKYIPENKFAELKAQQNRTGLEAEGRRVSALLQEMRNQHLQRVVILIEFENLFIFILLFIIVFLFSNTYRFVKKSLVFTQNTLLYFNQALFNRHTLKEIRNDSIPYQEMQEFGNFFTNTMDMIEIIQELQSMDLSFSIEAFIDRFGSVFCSDKYQNLIPCDRFSLALYNNNQNTLVAFHATVRGNRPVFLNKGFTQSLHDTSLKTIVDRRLPYRIINNLQEKNSLSAQLLLKEGISSNLTIPIIVNQRLLGFIFFAHSQPNMYTDDMGNVALLVASILNSRIFYSYALQTSLALFGDGIVNIVEFKDDETADHTRRVSLYASLIAEVLQGQGKITPQKTEEIRFFAPLHDLGKIAIPDSILLKPGKLTDEEWAIMKQHPVIGGKLLKNANDQFINQLGFGMLHTAYNIVMDHHEWWNGTGYPQGKQGMDISLEGQIVAIADVFDALTTKRPYKEAFPIDQALHMLQLQAGTHFNPELIDIFIEKRPHIVQIYQNYYVLG</sequence>
<dbReference type="OrthoDB" id="9781505at2"/>
<organism evidence="3 4">
    <name type="scientific">Gracilinema caldarium (strain ATCC 51460 / DSM 7334 / H1)</name>
    <name type="common">Treponema caldarium</name>
    <dbReference type="NCBI Taxonomy" id="744872"/>
    <lineage>
        <taxon>Bacteria</taxon>
        <taxon>Pseudomonadati</taxon>
        <taxon>Spirochaetota</taxon>
        <taxon>Spirochaetia</taxon>
        <taxon>Spirochaetales</taxon>
        <taxon>Breznakiellaceae</taxon>
        <taxon>Gracilinema</taxon>
    </lineage>
</organism>
<dbReference type="SMART" id="SM00471">
    <property type="entry name" value="HDc"/>
    <property type="match status" value="1"/>
</dbReference>
<dbReference type="InterPro" id="IPR003607">
    <property type="entry name" value="HD/PDEase_dom"/>
</dbReference>
<evidence type="ECO:0000313" key="4">
    <source>
        <dbReference type="Proteomes" id="UP000000503"/>
    </source>
</evidence>